<feature type="region of interest" description="Disordered" evidence="6">
    <location>
        <begin position="71"/>
        <end position="90"/>
    </location>
</feature>
<dbReference type="RefSeq" id="XP_034105727.2">
    <property type="nucleotide sequence ID" value="XM_034249836.2"/>
</dbReference>
<dbReference type="Proteomes" id="UP000515160">
    <property type="component" value="Chromosome X"/>
</dbReference>
<dbReference type="PANTHER" id="PTHR13555">
    <property type="entry name" value="C2H2 ZINC FINGER CGI-62-RELATED"/>
    <property type="match status" value="1"/>
</dbReference>
<feature type="region of interest" description="Disordered" evidence="6">
    <location>
        <begin position="172"/>
        <end position="217"/>
    </location>
</feature>
<evidence type="ECO:0000256" key="5">
    <source>
        <dbReference type="PROSITE-ProRule" id="PRU01371"/>
    </source>
</evidence>
<protein>
    <submittedName>
        <fullName evidence="9">Uncharacterized protein LOC117568923</fullName>
    </submittedName>
</protein>
<organism evidence="8 9">
    <name type="scientific">Drosophila albomicans</name>
    <name type="common">Fruit fly</name>
    <dbReference type="NCBI Taxonomy" id="7291"/>
    <lineage>
        <taxon>Eukaryota</taxon>
        <taxon>Metazoa</taxon>
        <taxon>Ecdysozoa</taxon>
        <taxon>Arthropoda</taxon>
        <taxon>Hexapoda</taxon>
        <taxon>Insecta</taxon>
        <taxon>Pterygota</taxon>
        <taxon>Neoptera</taxon>
        <taxon>Endopterygota</taxon>
        <taxon>Diptera</taxon>
        <taxon>Brachycera</taxon>
        <taxon>Muscomorpha</taxon>
        <taxon>Ephydroidea</taxon>
        <taxon>Drosophilidae</taxon>
        <taxon>Drosophila</taxon>
    </lineage>
</organism>
<sequence length="294" mass="33742">MDRSTIISFLKPCPHCARTFDSYSLKRHVAICLKASKKREVFDSIKQRWKNDKEDYKFTRVEKPMACPNNKKEQVVMEQKKDKKETKVENNVVTPRPEVQNKKKQVANKKVKPTDQDGNKQEVKMKMIVVQLQTVPSQKDKRVQALSKSSLMRMNIDPAEIIRVARTSLRSSPLSARVSPLSMRSPPSTDRSSTIFVRSSPASERSSPPKSEPPLVSRRFVPNFYNKALQTCVHCGRSFNEKAYDSHVAWCGEKHSGTKFDTTFQTTTIGNEEAKQRMNRRINYKPPLPKSARK</sequence>
<evidence type="ECO:0000256" key="4">
    <source>
        <dbReference type="ARBA" id="ARBA00022833"/>
    </source>
</evidence>
<accession>A0A6P8YDN4</accession>
<keyword evidence="3 5" id="KW-0863">Zinc-finger</keyword>
<dbReference type="OrthoDB" id="10066537at2759"/>
<feature type="compositionally biased region" description="Basic and acidic residues" evidence="6">
    <location>
        <begin position="71"/>
        <end position="88"/>
    </location>
</feature>
<keyword evidence="8" id="KW-1185">Reference proteome</keyword>
<dbReference type="GeneID" id="117568923"/>
<dbReference type="AlphaFoldDB" id="A0A6P8YDN4"/>
<dbReference type="GO" id="GO:0008270">
    <property type="term" value="F:zinc ion binding"/>
    <property type="evidence" value="ECO:0007669"/>
    <property type="project" value="UniProtKB-KW"/>
</dbReference>
<keyword evidence="4" id="KW-0862">Zinc</keyword>
<evidence type="ECO:0000259" key="7">
    <source>
        <dbReference type="PROSITE" id="PS52027"/>
    </source>
</evidence>
<keyword evidence="2" id="KW-0677">Repeat</keyword>
<evidence type="ECO:0000256" key="2">
    <source>
        <dbReference type="ARBA" id="ARBA00022737"/>
    </source>
</evidence>
<dbReference type="Pfam" id="PF13913">
    <property type="entry name" value="zf-C2HC_2"/>
    <property type="match status" value="2"/>
</dbReference>
<evidence type="ECO:0000256" key="6">
    <source>
        <dbReference type="SAM" id="MobiDB-lite"/>
    </source>
</evidence>
<feature type="compositionally biased region" description="Low complexity" evidence="6">
    <location>
        <begin position="198"/>
        <end position="209"/>
    </location>
</feature>
<dbReference type="PROSITE" id="PS52027">
    <property type="entry name" value="ZF_C2HC_C3H"/>
    <property type="match status" value="1"/>
</dbReference>
<keyword evidence="1" id="KW-0479">Metal-binding</keyword>
<dbReference type="InterPro" id="IPR049899">
    <property type="entry name" value="Znf_C2HC_C3H"/>
</dbReference>
<feature type="compositionally biased region" description="Polar residues" evidence="6">
    <location>
        <begin position="185"/>
        <end position="197"/>
    </location>
</feature>
<evidence type="ECO:0000256" key="3">
    <source>
        <dbReference type="ARBA" id="ARBA00022771"/>
    </source>
</evidence>
<reference evidence="9" key="1">
    <citation type="submission" date="2025-08" db="UniProtKB">
        <authorList>
            <consortium name="RefSeq"/>
        </authorList>
    </citation>
    <scope>IDENTIFICATION</scope>
    <source>
        <strain evidence="9">15112-1751.03</strain>
        <tissue evidence="9">Whole Adult</tissue>
    </source>
</reference>
<name>A0A6P8YDN4_DROAB</name>
<gene>
    <name evidence="9" type="primary">LOC117568923</name>
</gene>
<dbReference type="InterPro" id="IPR026319">
    <property type="entry name" value="ZC2HC1A/B-like"/>
</dbReference>
<evidence type="ECO:0000256" key="1">
    <source>
        <dbReference type="ARBA" id="ARBA00022723"/>
    </source>
</evidence>
<feature type="domain" description="C2HC/C3H-type" evidence="7">
    <location>
        <begin position="9"/>
        <end position="38"/>
    </location>
</feature>
<evidence type="ECO:0000313" key="8">
    <source>
        <dbReference type="Proteomes" id="UP000515160"/>
    </source>
</evidence>
<proteinExistence type="predicted"/>
<evidence type="ECO:0000313" key="9">
    <source>
        <dbReference type="RefSeq" id="XP_034105727.2"/>
    </source>
</evidence>